<dbReference type="SUPFAM" id="SSF140931">
    <property type="entry name" value="Fic-like"/>
    <property type="match status" value="1"/>
</dbReference>
<dbReference type="Proteomes" id="UP000594800">
    <property type="component" value="Chromosome"/>
</dbReference>
<name>A0A7S9LVI7_9RHOB</name>
<accession>A0A7S9LVI7</accession>
<keyword evidence="4" id="KW-1185">Reference proteome</keyword>
<dbReference type="InterPro" id="IPR036597">
    <property type="entry name" value="Fido-like_dom_sf"/>
</dbReference>
<evidence type="ECO:0000313" key="4">
    <source>
        <dbReference type="Proteomes" id="UP000594800"/>
    </source>
</evidence>
<proteinExistence type="predicted"/>
<evidence type="ECO:0000256" key="1">
    <source>
        <dbReference type="SAM" id="MobiDB-lite"/>
    </source>
</evidence>
<protein>
    <submittedName>
        <fullName evidence="3">Fic family protein</fullName>
    </submittedName>
</protein>
<sequence length="98" mass="10440">MPGRCIASVRLNDRLVVIHPFTNDNGRTMRLVADLLVTRLGGGPLTWGRQNLTDVSTTRARDGPPSSPPPEAVCSGASPFPWPSACRNHGGLIPPTTL</sequence>
<reference evidence="3 4" key="1">
    <citation type="submission" date="2020-11" db="EMBL/GenBank/DDBJ databases">
        <title>Description of Pontivivens ytuae sp. nov. isolated from deep sea sediment of Mariana Trench.</title>
        <authorList>
            <person name="Wang Z."/>
            <person name="Sun Q.-L."/>
            <person name="Xu X.-D."/>
            <person name="Tang Y.-Z."/>
            <person name="Zhang J."/>
        </authorList>
    </citation>
    <scope>NUCLEOTIDE SEQUENCE [LARGE SCALE GENOMIC DNA]</scope>
    <source>
        <strain evidence="3 4">MT2928</strain>
    </source>
</reference>
<organism evidence="3 4">
    <name type="scientific">Pontivivens ytuae</name>
    <dbReference type="NCBI Taxonomy" id="2789856"/>
    <lineage>
        <taxon>Bacteria</taxon>
        <taxon>Pseudomonadati</taxon>
        <taxon>Pseudomonadota</taxon>
        <taxon>Alphaproteobacteria</taxon>
        <taxon>Rhodobacterales</taxon>
        <taxon>Paracoccaceae</taxon>
        <taxon>Pontivivens</taxon>
    </lineage>
</organism>
<dbReference type="KEGG" id="poz:I0K15_04120"/>
<dbReference type="EMBL" id="CP064942">
    <property type="protein sequence ID" value="QPH56101.1"/>
    <property type="molecule type" value="Genomic_DNA"/>
</dbReference>
<evidence type="ECO:0000313" key="3">
    <source>
        <dbReference type="EMBL" id="QPH56101.1"/>
    </source>
</evidence>
<feature type="region of interest" description="Disordered" evidence="1">
    <location>
        <begin position="50"/>
        <end position="78"/>
    </location>
</feature>
<gene>
    <name evidence="3" type="ORF">I0K15_04120</name>
</gene>
<evidence type="ECO:0000259" key="2">
    <source>
        <dbReference type="PROSITE" id="PS51459"/>
    </source>
</evidence>
<dbReference type="PROSITE" id="PS51459">
    <property type="entry name" value="FIDO"/>
    <property type="match status" value="1"/>
</dbReference>
<dbReference type="Gene3D" id="1.10.3290.10">
    <property type="entry name" value="Fido-like domain"/>
    <property type="match status" value="1"/>
</dbReference>
<dbReference type="AlphaFoldDB" id="A0A7S9LVI7"/>
<feature type="domain" description="Fido" evidence="2">
    <location>
        <begin position="1"/>
        <end position="75"/>
    </location>
</feature>
<dbReference type="InterPro" id="IPR003812">
    <property type="entry name" value="Fido"/>
</dbReference>